<dbReference type="PROSITE" id="PS50878">
    <property type="entry name" value="RT_POL"/>
    <property type="match status" value="1"/>
</dbReference>
<dbReference type="GO" id="GO:0003676">
    <property type="term" value="F:nucleic acid binding"/>
    <property type="evidence" value="ECO:0007669"/>
    <property type="project" value="InterPro"/>
</dbReference>
<proteinExistence type="predicted"/>
<dbReference type="InterPro" id="IPR036397">
    <property type="entry name" value="RNaseH_sf"/>
</dbReference>
<keyword evidence="4" id="KW-1185">Reference proteome</keyword>
<dbReference type="CDD" id="cd06222">
    <property type="entry name" value="RNase_H_like"/>
    <property type="match status" value="1"/>
</dbReference>
<dbReference type="PROSITE" id="PS50879">
    <property type="entry name" value="RNASE_H_1"/>
    <property type="match status" value="1"/>
</dbReference>
<dbReference type="SUPFAM" id="SSF56672">
    <property type="entry name" value="DNA/RNA polymerases"/>
    <property type="match status" value="1"/>
</dbReference>
<dbReference type="InterPro" id="IPR000477">
    <property type="entry name" value="RT_dom"/>
</dbReference>
<evidence type="ECO:0000259" key="2">
    <source>
        <dbReference type="PROSITE" id="PS50879"/>
    </source>
</evidence>
<dbReference type="GO" id="GO:0004523">
    <property type="term" value="F:RNA-DNA hybrid ribonuclease activity"/>
    <property type="evidence" value="ECO:0007669"/>
    <property type="project" value="InterPro"/>
</dbReference>
<dbReference type="Pfam" id="PF13456">
    <property type="entry name" value="RVT_3"/>
    <property type="match status" value="1"/>
</dbReference>
<dbReference type="EMBL" id="JANJYI010000003">
    <property type="protein sequence ID" value="KAK2656639.1"/>
    <property type="molecule type" value="Genomic_DNA"/>
</dbReference>
<sequence>MAFVQDQQLLDSFVVADEIIHHWKKSKDGGLVVKLDFEKAYDSLDYNYLDNILSDIGFGEKWREWMSYFISTPSFLVLVNGSLSRQFRLERGLCQGDPLSPFLFDIVVECLSALFKKAGGVELVKGAVFGEGTVHISHLQFADDKILFLQPKLDYLMNARHILRCFELVSGLRINFYKSCVVRVGKEKEGVKVIVGDGNRIRLWRDVKVEGEPMMEAFPRIFALAINKERRHLEYGHRIGVAWIWDILLRRPCFGWEVDQREAFLVCIRKNTIFDSTKDTIGWTFCTSGVLSMNSFCKRLDNGNADQAKLLTGVWKDAILEKAMDLVKFRVAWWFKNLGKGSSESISLIITDIVVRCLNQGKVKVPKMRDWIPSQPKFLKFNVDGSARGSLGQAGIGRVLRDQSKRVLCSFSIYVGCQDVITVELLVIVKACDMCVLKNELLGKKVIISSDSKNTVSWINNSGLRNINFMQQIYNIRYFNLKFGHMCVEFNPRESNMMADSLVKKGVEGDLYVINWFV</sequence>
<accession>A0AAD9XBY9</accession>
<reference evidence="3" key="1">
    <citation type="journal article" date="2023" name="Plant J.">
        <title>Genome sequences and population genomics provide insights into the demographic history, inbreeding, and mutation load of two 'living fossil' tree species of Dipteronia.</title>
        <authorList>
            <person name="Feng Y."/>
            <person name="Comes H.P."/>
            <person name="Chen J."/>
            <person name="Zhu S."/>
            <person name="Lu R."/>
            <person name="Zhang X."/>
            <person name="Li P."/>
            <person name="Qiu J."/>
            <person name="Olsen K.M."/>
            <person name="Qiu Y."/>
        </authorList>
    </citation>
    <scope>NUCLEOTIDE SEQUENCE</scope>
    <source>
        <strain evidence="3">KIB01</strain>
    </source>
</reference>
<dbReference type="AlphaFoldDB" id="A0AAD9XBY9"/>
<organism evidence="3 4">
    <name type="scientific">Dipteronia dyeriana</name>
    <dbReference type="NCBI Taxonomy" id="168575"/>
    <lineage>
        <taxon>Eukaryota</taxon>
        <taxon>Viridiplantae</taxon>
        <taxon>Streptophyta</taxon>
        <taxon>Embryophyta</taxon>
        <taxon>Tracheophyta</taxon>
        <taxon>Spermatophyta</taxon>
        <taxon>Magnoliopsida</taxon>
        <taxon>eudicotyledons</taxon>
        <taxon>Gunneridae</taxon>
        <taxon>Pentapetalae</taxon>
        <taxon>rosids</taxon>
        <taxon>malvids</taxon>
        <taxon>Sapindales</taxon>
        <taxon>Sapindaceae</taxon>
        <taxon>Hippocastanoideae</taxon>
        <taxon>Acereae</taxon>
        <taxon>Dipteronia</taxon>
    </lineage>
</organism>
<dbReference type="PANTHER" id="PTHR19446">
    <property type="entry name" value="REVERSE TRANSCRIPTASES"/>
    <property type="match status" value="1"/>
</dbReference>
<evidence type="ECO:0000313" key="3">
    <source>
        <dbReference type="EMBL" id="KAK2656639.1"/>
    </source>
</evidence>
<dbReference type="InterPro" id="IPR043502">
    <property type="entry name" value="DNA/RNA_pol_sf"/>
</dbReference>
<protein>
    <recommendedName>
        <fullName evidence="5">Reverse transcriptase domain-containing protein</fullName>
    </recommendedName>
</protein>
<gene>
    <name evidence="3" type="ORF">Ddye_009691</name>
</gene>
<dbReference type="Gene3D" id="3.30.420.10">
    <property type="entry name" value="Ribonuclease H-like superfamily/Ribonuclease H"/>
    <property type="match status" value="1"/>
</dbReference>
<dbReference type="InterPro" id="IPR012337">
    <property type="entry name" value="RNaseH-like_sf"/>
</dbReference>
<comment type="caution">
    <text evidence="3">The sequence shown here is derived from an EMBL/GenBank/DDBJ whole genome shotgun (WGS) entry which is preliminary data.</text>
</comment>
<evidence type="ECO:0000259" key="1">
    <source>
        <dbReference type="PROSITE" id="PS50878"/>
    </source>
</evidence>
<feature type="domain" description="RNase H type-1" evidence="2">
    <location>
        <begin position="375"/>
        <end position="508"/>
    </location>
</feature>
<evidence type="ECO:0008006" key="5">
    <source>
        <dbReference type="Google" id="ProtNLM"/>
    </source>
</evidence>
<dbReference type="Pfam" id="PF00078">
    <property type="entry name" value="RVT_1"/>
    <property type="match status" value="1"/>
</dbReference>
<dbReference type="Proteomes" id="UP001280121">
    <property type="component" value="Unassembled WGS sequence"/>
</dbReference>
<dbReference type="InterPro" id="IPR044730">
    <property type="entry name" value="RNase_H-like_dom_plant"/>
</dbReference>
<feature type="domain" description="Reverse transcriptase" evidence="1">
    <location>
        <begin position="1"/>
        <end position="209"/>
    </location>
</feature>
<evidence type="ECO:0000313" key="4">
    <source>
        <dbReference type="Proteomes" id="UP001280121"/>
    </source>
</evidence>
<name>A0AAD9XBY9_9ROSI</name>
<dbReference type="SUPFAM" id="SSF53098">
    <property type="entry name" value="Ribonuclease H-like"/>
    <property type="match status" value="1"/>
</dbReference>
<dbReference type="InterPro" id="IPR002156">
    <property type="entry name" value="RNaseH_domain"/>
</dbReference>